<evidence type="ECO:0000256" key="8">
    <source>
        <dbReference type="ARBA" id="ARBA00023209"/>
    </source>
</evidence>
<comment type="function">
    <text evidence="10">Catalyzes the transfer of an acyl group from acyl-phosphate (acyl-PO(4)) to glycerol-3-phosphate (G3P) to form lysophosphatidic acid (LPA). This enzyme utilizes acyl-phosphate as fatty acyl donor, but not acyl-CoA or acyl-ACP.</text>
</comment>
<dbReference type="Pfam" id="PF02660">
    <property type="entry name" value="G3P_acyltransf"/>
    <property type="match status" value="1"/>
</dbReference>
<keyword evidence="11" id="KW-0012">Acyltransferase</keyword>
<dbReference type="PANTHER" id="PTHR30309:SF0">
    <property type="entry name" value="GLYCEROL-3-PHOSPHATE ACYLTRANSFERASE-RELATED"/>
    <property type="match status" value="1"/>
</dbReference>
<feature type="transmembrane region" description="Helical" evidence="10">
    <location>
        <begin position="190"/>
        <end position="208"/>
    </location>
</feature>
<keyword evidence="5 10" id="KW-1133">Transmembrane helix</keyword>
<keyword evidence="3 10" id="KW-0808">Transferase</keyword>
<accession>A0ABU7MM32</accession>
<comment type="caution">
    <text evidence="11">The sequence shown here is derived from an EMBL/GenBank/DDBJ whole genome shotgun (WGS) entry which is preliminary data.</text>
</comment>
<feature type="transmembrane region" description="Helical" evidence="10">
    <location>
        <begin position="123"/>
        <end position="144"/>
    </location>
</feature>
<keyword evidence="2 10" id="KW-0444">Lipid biosynthesis</keyword>
<evidence type="ECO:0000256" key="4">
    <source>
        <dbReference type="ARBA" id="ARBA00022692"/>
    </source>
</evidence>
<organism evidence="11 12">
    <name type="scientific">Mycoplasmopsis ciconiae</name>
    <dbReference type="NCBI Taxonomy" id="561067"/>
    <lineage>
        <taxon>Bacteria</taxon>
        <taxon>Bacillati</taxon>
        <taxon>Mycoplasmatota</taxon>
        <taxon>Mycoplasmoidales</taxon>
        <taxon>Metamycoplasmataceae</taxon>
        <taxon>Mycoplasmopsis</taxon>
    </lineage>
</organism>
<feature type="transmembrane region" description="Helical" evidence="10">
    <location>
        <begin position="94"/>
        <end position="111"/>
    </location>
</feature>
<evidence type="ECO:0000256" key="10">
    <source>
        <dbReference type="HAMAP-Rule" id="MF_01043"/>
    </source>
</evidence>
<dbReference type="HAMAP" id="MF_01043">
    <property type="entry name" value="PlsY"/>
    <property type="match status" value="1"/>
</dbReference>
<evidence type="ECO:0000313" key="12">
    <source>
        <dbReference type="Proteomes" id="UP001344817"/>
    </source>
</evidence>
<dbReference type="InterPro" id="IPR003811">
    <property type="entry name" value="G3P_acylTferase_PlsY"/>
</dbReference>
<keyword evidence="1 10" id="KW-1003">Cell membrane</keyword>
<feature type="transmembrane region" description="Helical" evidence="10">
    <location>
        <begin position="59"/>
        <end position="82"/>
    </location>
</feature>
<keyword evidence="4 10" id="KW-0812">Transmembrane</keyword>
<keyword evidence="12" id="KW-1185">Reference proteome</keyword>
<comment type="subcellular location">
    <subcellularLocation>
        <location evidence="10">Cell membrane</location>
        <topology evidence="10">Multi-pass membrane protein</topology>
    </subcellularLocation>
</comment>
<evidence type="ECO:0000256" key="2">
    <source>
        <dbReference type="ARBA" id="ARBA00022516"/>
    </source>
</evidence>
<dbReference type="GO" id="GO:0004366">
    <property type="term" value="F:glycerol-3-phosphate O-acyltransferase activity"/>
    <property type="evidence" value="ECO:0007669"/>
    <property type="project" value="UniProtKB-EC"/>
</dbReference>
<evidence type="ECO:0000256" key="5">
    <source>
        <dbReference type="ARBA" id="ARBA00022989"/>
    </source>
</evidence>
<keyword evidence="9 10" id="KW-1208">Phospholipid metabolism</keyword>
<dbReference type="Proteomes" id="UP001344817">
    <property type="component" value="Unassembled WGS sequence"/>
</dbReference>
<dbReference type="PANTHER" id="PTHR30309">
    <property type="entry name" value="INNER MEMBRANE PROTEIN YGIH"/>
    <property type="match status" value="1"/>
</dbReference>
<dbReference type="SMART" id="SM01207">
    <property type="entry name" value="G3P_acyltransf"/>
    <property type="match status" value="1"/>
</dbReference>
<evidence type="ECO:0000256" key="9">
    <source>
        <dbReference type="ARBA" id="ARBA00023264"/>
    </source>
</evidence>
<keyword evidence="8 10" id="KW-0594">Phospholipid biosynthesis</keyword>
<name>A0ABU7MM32_9BACT</name>
<evidence type="ECO:0000256" key="3">
    <source>
        <dbReference type="ARBA" id="ARBA00022679"/>
    </source>
</evidence>
<dbReference type="NCBIfam" id="TIGR00023">
    <property type="entry name" value="glycerol-3-phosphate 1-O-acyltransferase PlsY"/>
    <property type="match status" value="1"/>
</dbReference>
<protein>
    <recommendedName>
        <fullName evidence="10">Glycerol-3-phosphate acyltransferase</fullName>
    </recommendedName>
    <alternativeName>
        <fullName evidence="10">Acyl-PO4 G3P acyltransferase</fullName>
    </alternativeName>
    <alternativeName>
        <fullName evidence="10">Acyl-phosphate--glycerol-3-phosphate acyltransferase</fullName>
    </alternativeName>
    <alternativeName>
        <fullName evidence="10">G3P acyltransferase</fullName>
        <shortName evidence="10">GPAT</shortName>
        <ecNumber evidence="10">2.3.1.275</ecNumber>
    </alternativeName>
    <alternativeName>
        <fullName evidence="10">Lysophosphatidic acid synthase</fullName>
        <shortName evidence="10">LPA synthase</shortName>
    </alternativeName>
</protein>
<comment type="pathway">
    <text evidence="10">Lipid metabolism; phospholipid metabolism.</text>
</comment>
<dbReference type="EMBL" id="JAZDWZ010000012">
    <property type="protein sequence ID" value="MEE3928592.1"/>
    <property type="molecule type" value="Genomic_DNA"/>
</dbReference>
<evidence type="ECO:0000256" key="7">
    <source>
        <dbReference type="ARBA" id="ARBA00023136"/>
    </source>
</evidence>
<evidence type="ECO:0000313" key="11">
    <source>
        <dbReference type="EMBL" id="MEE3928592.1"/>
    </source>
</evidence>
<comment type="similarity">
    <text evidence="10">Belongs to the PlsY family.</text>
</comment>
<feature type="transmembrane region" description="Helical" evidence="10">
    <location>
        <begin position="151"/>
        <end position="170"/>
    </location>
</feature>
<feature type="transmembrane region" description="Helical" evidence="10">
    <location>
        <begin position="7"/>
        <end position="29"/>
    </location>
</feature>
<proteinExistence type="inferred from homology"/>
<dbReference type="EC" id="2.3.1.275" evidence="10"/>
<comment type="catalytic activity">
    <reaction evidence="10">
        <text>an acyl phosphate + sn-glycerol 3-phosphate = a 1-acyl-sn-glycero-3-phosphate + phosphate</text>
        <dbReference type="Rhea" id="RHEA:34075"/>
        <dbReference type="ChEBI" id="CHEBI:43474"/>
        <dbReference type="ChEBI" id="CHEBI:57597"/>
        <dbReference type="ChEBI" id="CHEBI:57970"/>
        <dbReference type="ChEBI" id="CHEBI:59918"/>
        <dbReference type="EC" id="2.3.1.275"/>
    </reaction>
</comment>
<keyword evidence="7 10" id="KW-0472">Membrane</keyword>
<evidence type="ECO:0000256" key="6">
    <source>
        <dbReference type="ARBA" id="ARBA00023098"/>
    </source>
</evidence>
<comment type="subunit">
    <text evidence="10">Probably interacts with PlsX.</text>
</comment>
<sequence length="233" mass="26432">MNILYIILINIAIFVFGYIIGSFNTSIILSRKMANEDVRDYHSKNAGATNSLRRYGKKFAFTVLILDMIKSVFAVGMCLIFVKFVKIEENMYTMPLLAGVGVVVGHIYPIFFKFKGGKGVSCAIGVLIAINPILFFVAAFFYFSIMYIFKYVSLASILTSIILIAFVAIPWISESGILAWSANPYHLIPFYYYLLAYIFVSTLITYAHRSNIKRIINKSERKIKSATKKQKQN</sequence>
<keyword evidence="6 10" id="KW-0443">Lipid metabolism</keyword>
<reference evidence="11" key="1">
    <citation type="submission" date="2024-01" db="EMBL/GenBank/DDBJ databases">
        <title>Genome sequence of Mycoplasma ciconiae type strain DSM 25251.</title>
        <authorList>
            <person name="Spergser J."/>
        </authorList>
    </citation>
    <scope>NUCLEOTIDE SEQUENCE [LARGE SCALE GENOMIC DNA]</scope>
    <source>
        <strain evidence="11">DSM 25251</strain>
    </source>
</reference>
<evidence type="ECO:0000256" key="1">
    <source>
        <dbReference type="ARBA" id="ARBA00022475"/>
    </source>
</evidence>
<gene>
    <name evidence="10 11" type="primary">plsY</name>
    <name evidence="11" type="ORF">V2E24_03320</name>
</gene>
<dbReference type="RefSeq" id="WP_330501005.1">
    <property type="nucleotide sequence ID" value="NZ_JAZDWZ010000012.1"/>
</dbReference>